<keyword evidence="2" id="KW-0472">Membrane</keyword>
<comment type="subcellular location">
    <subcellularLocation>
        <location evidence="1">Cell outer membrane</location>
    </subcellularLocation>
</comment>
<dbReference type="OrthoDB" id="905812at2"/>
<evidence type="ECO:0000313" key="6">
    <source>
        <dbReference type="EMBL" id="SIT29858.1"/>
    </source>
</evidence>
<dbReference type="InterPro" id="IPR036942">
    <property type="entry name" value="Beta-barrel_TonB_sf"/>
</dbReference>
<feature type="domain" description="Outer membrane protein beta-barrel" evidence="5">
    <location>
        <begin position="388"/>
        <end position="794"/>
    </location>
</feature>
<dbReference type="Pfam" id="PF14905">
    <property type="entry name" value="OMP_b-brl_3"/>
    <property type="match status" value="1"/>
</dbReference>
<evidence type="ECO:0000259" key="5">
    <source>
        <dbReference type="Pfam" id="PF14905"/>
    </source>
</evidence>
<proteinExistence type="predicted"/>
<accession>A0A1N7R3Y5</accession>
<keyword evidence="6" id="KW-0675">Receptor</keyword>
<keyword evidence="3" id="KW-0998">Cell outer membrane</keyword>
<reference evidence="7" key="1">
    <citation type="submission" date="2017-01" db="EMBL/GenBank/DDBJ databases">
        <authorList>
            <person name="Varghese N."/>
            <person name="Submissions S."/>
        </authorList>
    </citation>
    <scope>NUCLEOTIDE SEQUENCE [LARGE SCALE GENOMIC DNA]</scope>
    <source>
        <strain evidence="7">DSM 21054</strain>
    </source>
</reference>
<protein>
    <submittedName>
        <fullName evidence="6">Outer membrane receptor for ferrienterochelin and colicins</fullName>
    </submittedName>
</protein>
<keyword evidence="4" id="KW-0732">Signal</keyword>
<gene>
    <name evidence="6" type="ORF">SAMN05421788_10959</name>
</gene>
<dbReference type="Proteomes" id="UP000186917">
    <property type="component" value="Unassembled WGS sequence"/>
</dbReference>
<dbReference type="EMBL" id="FTOR01000009">
    <property type="protein sequence ID" value="SIT29858.1"/>
    <property type="molecule type" value="Genomic_DNA"/>
</dbReference>
<evidence type="ECO:0000256" key="4">
    <source>
        <dbReference type="SAM" id="SignalP"/>
    </source>
</evidence>
<name>A0A1N7R3Y5_9BACT</name>
<dbReference type="STRING" id="477680.SAMN05421788_10959"/>
<dbReference type="InterPro" id="IPR008969">
    <property type="entry name" value="CarboxyPept-like_regulatory"/>
</dbReference>
<keyword evidence="7" id="KW-1185">Reference proteome</keyword>
<dbReference type="SUPFAM" id="SSF56935">
    <property type="entry name" value="Porins"/>
    <property type="match status" value="1"/>
</dbReference>
<evidence type="ECO:0000313" key="7">
    <source>
        <dbReference type="Proteomes" id="UP000186917"/>
    </source>
</evidence>
<dbReference type="AlphaFoldDB" id="A0A1N7R3Y5"/>
<dbReference type="Pfam" id="PF13620">
    <property type="entry name" value="CarboxypepD_reg"/>
    <property type="match status" value="1"/>
</dbReference>
<feature type="chain" id="PRO_5012771930" evidence="4">
    <location>
        <begin position="19"/>
        <end position="819"/>
    </location>
</feature>
<evidence type="ECO:0000256" key="1">
    <source>
        <dbReference type="ARBA" id="ARBA00004442"/>
    </source>
</evidence>
<dbReference type="Gene3D" id="2.40.170.20">
    <property type="entry name" value="TonB-dependent receptor, beta-barrel domain"/>
    <property type="match status" value="1"/>
</dbReference>
<organism evidence="6 7">
    <name type="scientific">Filimonas lacunae</name>
    <dbReference type="NCBI Taxonomy" id="477680"/>
    <lineage>
        <taxon>Bacteria</taxon>
        <taxon>Pseudomonadati</taxon>
        <taxon>Bacteroidota</taxon>
        <taxon>Chitinophagia</taxon>
        <taxon>Chitinophagales</taxon>
        <taxon>Chitinophagaceae</taxon>
        <taxon>Filimonas</taxon>
    </lineage>
</organism>
<dbReference type="GO" id="GO:0009279">
    <property type="term" value="C:cell outer membrane"/>
    <property type="evidence" value="ECO:0007669"/>
    <property type="project" value="UniProtKB-SubCell"/>
</dbReference>
<dbReference type="Gene3D" id="2.60.40.1120">
    <property type="entry name" value="Carboxypeptidase-like, regulatory domain"/>
    <property type="match status" value="1"/>
</dbReference>
<dbReference type="InterPro" id="IPR041700">
    <property type="entry name" value="OMP_b-brl_3"/>
</dbReference>
<sequence>MKLLLLSFLIVCLLPAAAQQQDTTLVSGKKNPGLIIGNLVDTASKAPVTYATVRLQLLSDTLQQKSVVSDRNGAFQLEKVAFGYYRLRVSAVGYQTLTLDSIHLREERYDFNLGDVKLGTTSSPLSEVIVYAEKPLIENTDGKITYNVGESALSNGSSTAEILKNMPLVSNDPNGKILLRGKEPKILIDDKPVELSTEQLQDLLESLPGGSIEKVELMLNPPPEYATEQGGVINIITKKGRIGWVGKTTLAIGSRNEGNLSGNVSYRNKAFSFTGIAGIAGSRMNGTSYSRRENRYTDSSNYLNTDGDYVNKALRPNLRLQVDMEMNKQNLLNAVYQGNLSDADNNSNTQYINLNDKQEVSKASTRNNVSASNNYTHALTFSYTHKGTNPAEKLRIIAGGNISNSTNNRTFYQQYLNADLTPSGNDSMQLQDSRNNNNGYNARIDYSKPVFNAGSSFTTGATFNHSRYHTQLDTRFLNETDSAFVTNEALSNNFIFAQDIFTIRAGVTIALPAEVKLIGGLQAEHTRFNFDFIRGNTRPVDNAYWNYLPNITLRKDFDKTLNASFVYRGSIRRPGMGELNPSVDYGDPYNIRYGNPYLDASLADNFDWNVSWIKGKYYINGSLGYNNVKDVFNSIRTLVEDGKTETTYKNISSRKEYESGIWGGLTISRALRINASVGYNYNVYDEAGKQLYNYRDGGSFISSFNYSYTPTSVLRFEGNARYNSYADPQGRSKSNISLNLGVQQKFFEKRLIVQLNVIDPFSTQKNTTYTYGSNFYQESYRSTVSRNFRVSFTYQLNRMVQKKISDKEMKAAIDRIKGS</sequence>
<dbReference type="RefSeq" id="WP_084206436.1">
    <property type="nucleotide sequence ID" value="NZ_AP017422.1"/>
</dbReference>
<evidence type="ECO:0000256" key="3">
    <source>
        <dbReference type="ARBA" id="ARBA00023237"/>
    </source>
</evidence>
<evidence type="ECO:0000256" key="2">
    <source>
        <dbReference type="ARBA" id="ARBA00023136"/>
    </source>
</evidence>
<dbReference type="SUPFAM" id="SSF49464">
    <property type="entry name" value="Carboxypeptidase regulatory domain-like"/>
    <property type="match status" value="1"/>
</dbReference>
<feature type="signal peptide" evidence="4">
    <location>
        <begin position="1"/>
        <end position="18"/>
    </location>
</feature>